<evidence type="ECO:0000256" key="4">
    <source>
        <dbReference type="ARBA" id="ARBA00023136"/>
    </source>
</evidence>
<evidence type="ECO:0000256" key="2">
    <source>
        <dbReference type="ARBA" id="ARBA00022692"/>
    </source>
</evidence>
<feature type="transmembrane region" description="Helical" evidence="5">
    <location>
        <begin position="64"/>
        <end position="81"/>
    </location>
</feature>
<evidence type="ECO:0000313" key="8">
    <source>
        <dbReference type="Proteomes" id="UP000266292"/>
    </source>
</evidence>
<dbReference type="AlphaFoldDB" id="A0A1X9YPH5"/>
<feature type="transmembrane region" description="Helical" evidence="5">
    <location>
        <begin position="225"/>
        <end position="242"/>
    </location>
</feature>
<feature type="transmembrane region" description="Helical" evidence="5">
    <location>
        <begin position="117"/>
        <end position="141"/>
    </location>
</feature>
<dbReference type="Pfam" id="PF04932">
    <property type="entry name" value="Wzy_C"/>
    <property type="match status" value="1"/>
</dbReference>
<sequence>MLITKKGYKLSNSQLLDFGIIGFILTMPFKIQINSLFLIISALLWIVSGRALSDLKSLLKFKLYQLYILLYSLYIVGLLYSTNMQAAFSELELKVSLLLLPPILHSLFSQGRAKNRYLFIFVLACFIAAVSSLFMIFYKIYFLDMYRQPNQPLQIDWVYFSFHLPKQINFHAPYFSMYVMLSIFILAHWILKEVNNGQTWKILLGLVTIFFFFTFNVLLSSRTALVSGTIILLIGSIAYFFSKKRYSQAGLVLSLSSILICSLYFNTPYLRRKLEGGTGITQRQQLWRAGFELIKDTPFIGVGPGDTKDRLAVQYSRMGLSSEAKNRLDPHNQYIQMFLALGVMGILVYTVCLLYLLFTSLRNSSYLLTAFVLLYILCGTTESVFNSQKGVVLFAFIAGVLAFREREVQFESSFS</sequence>
<dbReference type="PANTHER" id="PTHR37422">
    <property type="entry name" value="TEICHURONIC ACID BIOSYNTHESIS PROTEIN TUAE"/>
    <property type="match status" value="1"/>
</dbReference>
<dbReference type="OrthoDB" id="1631746at2"/>
<organism evidence="7 8">
    <name type="scientific">Pontibacter actiniarum</name>
    <dbReference type="NCBI Taxonomy" id="323450"/>
    <lineage>
        <taxon>Bacteria</taxon>
        <taxon>Pseudomonadati</taxon>
        <taxon>Bacteroidota</taxon>
        <taxon>Cytophagia</taxon>
        <taxon>Cytophagales</taxon>
        <taxon>Hymenobacteraceae</taxon>
        <taxon>Pontibacter</taxon>
    </lineage>
</organism>
<feature type="transmembrane region" description="Helical" evidence="5">
    <location>
        <begin position="249"/>
        <end position="265"/>
    </location>
</feature>
<dbReference type="GO" id="GO:0016020">
    <property type="term" value="C:membrane"/>
    <property type="evidence" value="ECO:0007669"/>
    <property type="project" value="UniProtKB-SubCell"/>
</dbReference>
<feature type="domain" description="O-antigen ligase-related" evidence="6">
    <location>
        <begin position="209"/>
        <end position="349"/>
    </location>
</feature>
<proteinExistence type="predicted"/>
<gene>
    <name evidence="7" type="ORF">CA264_04580</name>
</gene>
<dbReference type="InterPro" id="IPR051533">
    <property type="entry name" value="WaaL-like"/>
</dbReference>
<dbReference type="Proteomes" id="UP000266292">
    <property type="component" value="Chromosome"/>
</dbReference>
<feature type="transmembrane region" description="Helical" evidence="5">
    <location>
        <begin position="365"/>
        <end position="384"/>
    </location>
</feature>
<dbReference type="InterPro" id="IPR007016">
    <property type="entry name" value="O-antigen_ligase-rel_domated"/>
</dbReference>
<evidence type="ECO:0000256" key="3">
    <source>
        <dbReference type="ARBA" id="ARBA00022989"/>
    </source>
</evidence>
<comment type="subcellular location">
    <subcellularLocation>
        <location evidence="1">Membrane</location>
        <topology evidence="1">Multi-pass membrane protein</topology>
    </subcellularLocation>
</comment>
<evidence type="ECO:0000313" key="7">
    <source>
        <dbReference type="EMBL" id="ARS34773.1"/>
    </source>
</evidence>
<dbReference type="KEGG" id="pact:CA264_04580"/>
<feature type="transmembrane region" description="Helical" evidence="5">
    <location>
        <begin position="334"/>
        <end position="358"/>
    </location>
</feature>
<dbReference type="EMBL" id="CP021235">
    <property type="protein sequence ID" value="ARS34773.1"/>
    <property type="molecule type" value="Genomic_DNA"/>
</dbReference>
<dbReference type="PANTHER" id="PTHR37422:SF13">
    <property type="entry name" value="LIPOPOLYSACCHARIDE BIOSYNTHESIS PROTEIN PA4999-RELATED"/>
    <property type="match status" value="1"/>
</dbReference>
<evidence type="ECO:0000256" key="5">
    <source>
        <dbReference type="SAM" id="Phobius"/>
    </source>
</evidence>
<protein>
    <recommendedName>
        <fullName evidence="6">O-antigen ligase-related domain-containing protein</fullName>
    </recommendedName>
</protein>
<dbReference type="STRING" id="709015.GCA_000472485_00913"/>
<evidence type="ECO:0000259" key="6">
    <source>
        <dbReference type="Pfam" id="PF04932"/>
    </source>
</evidence>
<reference evidence="8" key="1">
    <citation type="submission" date="2017-05" db="EMBL/GenBank/DDBJ databases">
        <authorList>
            <person name="Ray J."/>
            <person name="Price M."/>
            <person name="Deutschbauer A."/>
        </authorList>
    </citation>
    <scope>NUCLEOTIDE SEQUENCE [LARGE SCALE GENOMIC DNA]</scope>
    <source>
        <strain evidence="8">DSM 19842</strain>
    </source>
</reference>
<keyword evidence="3 5" id="KW-1133">Transmembrane helix</keyword>
<evidence type="ECO:0000256" key="1">
    <source>
        <dbReference type="ARBA" id="ARBA00004141"/>
    </source>
</evidence>
<accession>A0A1X9YPH5</accession>
<feature type="transmembrane region" description="Helical" evidence="5">
    <location>
        <begin position="172"/>
        <end position="190"/>
    </location>
</feature>
<keyword evidence="4 5" id="KW-0472">Membrane</keyword>
<keyword evidence="2 5" id="KW-0812">Transmembrane</keyword>
<name>A0A1X9YPH5_9BACT</name>
<keyword evidence="8" id="KW-1185">Reference proteome</keyword>
<feature type="transmembrane region" description="Helical" evidence="5">
    <location>
        <begin position="202"/>
        <end position="219"/>
    </location>
</feature>